<dbReference type="InterPro" id="IPR058058">
    <property type="entry name" value="CBU_0592-like"/>
</dbReference>
<keyword evidence="1" id="KW-0812">Transmembrane</keyword>
<sequence length="82" mass="8721">MIDSHTADLIGFVGAIVILTGFAYQTLRNAAPNLFSNGLNFLGASLLALSLVVNYNLPALALELAWAAIALIGLVRIVARRR</sequence>
<keyword evidence="1" id="KW-0472">Membrane</keyword>
<feature type="domain" description="CBU-0592-like" evidence="2">
    <location>
        <begin position="7"/>
        <end position="81"/>
    </location>
</feature>
<keyword evidence="4" id="KW-1185">Reference proteome</keyword>
<feature type="transmembrane region" description="Helical" evidence="1">
    <location>
        <begin position="59"/>
        <end position="79"/>
    </location>
</feature>
<organism evidence="3 4">
    <name type="scientific">Sphingomonas glacialis</name>
    <dbReference type="NCBI Taxonomy" id="658225"/>
    <lineage>
        <taxon>Bacteria</taxon>
        <taxon>Pseudomonadati</taxon>
        <taxon>Pseudomonadota</taxon>
        <taxon>Alphaproteobacteria</taxon>
        <taxon>Sphingomonadales</taxon>
        <taxon>Sphingomonadaceae</taxon>
        <taxon>Sphingomonas</taxon>
    </lineage>
</organism>
<name>A0ABQ3L8S2_9SPHN</name>
<evidence type="ECO:0000313" key="3">
    <source>
        <dbReference type="EMBL" id="GHH08449.1"/>
    </source>
</evidence>
<dbReference type="RefSeq" id="WP_189674889.1">
    <property type="nucleotide sequence ID" value="NZ_BNAQ01000001.1"/>
</dbReference>
<dbReference type="NCBIfam" id="NF047864">
    <property type="entry name" value="CBU_0592_membra"/>
    <property type="match status" value="1"/>
</dbReference>
<reference evidence="4" key="1">
    <citation type="journal article" date="2019" name="Int. J. Syst. Evol. Microbiol.">
        <title>The Global Catalogue of Microorganisms (GCM) 10K type strain sequencing project: providing services to taxonomists for standard genome sequencing and annotation.</title>
        <authorList>
            <consortium name="The Broad Institute Genomics Platform"/>
            <consortium name="The Broad Institute Genome Sequencing Center for Infectious Disease"/>
            <person name="Wu L."/>
            <person name="Ma J."/>
        </authorList>
    </citation>
    <scope>NUCLEOTIDE SEQUENCE [LARGE SCALE GENOMIC DNA]</scope>
    <source>
        <strain evidence="4">CGMCC 1.8957</strain>
    </source>
</reference>
<dbReference type="Proteomes" id="UP000652430">
    <property type="component" value="Unassembled WGS sequence"/>
</dbReference>
<accession>A0ABQ3L8S2</accession>
<dbReference type="Pfam" id="PF26604">
    <property type="entry name" value="CBU_0592"/>
    <property type="match status" value="1"/>
</dbReference>
<comment type="caution">
    <text evidence="3">The sequence shown here is derived from an EMBL/GenBank/DDBJ whole genome shotgun (WGS) entry which is preliminary data.</text>
</comment>
<evidence type="ECO:0000259" key="2">
    <source>
        <dbReference type="Pfam" id="PF26604"/>
    </source>
</evidence>
<evidence type="ECO:0000313" key="4">
    <source>
        <dbReference type="Proteomes" id="UP000652430"/>
    </source>
</evidence>
<keyword evidence="1" id="KW-1133">Transmembrane helix</keyword>
<feature type="transmembrane region" description="Helical" evidence="1">
    <location>
        <begin position="6"/>
        <end position="27"/>
    </location>
</feature>
<evidence type="ECO:0000256" key="1">
    <source>
        <dbReference type="SAM" id="Phobius"/>
    </source>
</evidence>
<gene>
    <name evidence="3" type="ORF">GCM10008023_03900</name>
</gene>
<feature type="transmembrane region" description="Helical" evidence="1">
    <location>
        <begin position="34"/>
        <end position="53"/>
    </location>
</feature>
<proteinExistence type="predicted"/>
<protein>
    <recommendedName>
        <fullName evidence="2">CBU-0592-like domain-containing protein</fullName>
    </recommendedName>
</protein>
<dbReference type="EMBL" id="BNAQ01000001">
    <property type="protein sequence ID" value="GHH08449.1"/>
    <property type="molecule type" value="Genomic_DNA"/>
</dbReference>